<reference evidence="2" key="2">
    <citation type="submission" date="2021-09" db="EMBL/GenBank/DDBJ databases">
        <authorList>
            <person name="Jia N."/>
            <person name="Wang J."/>
            <person name="Shi W."/>
            <person name="Du L."/>
            <person name="Sun Y."/>
            <person name="Zhan W."/>
            <person name="Jiang J."/>
            <person name="Wang Q."/>
            <person name="Zhang B."/>
            <person name="Ji P."/>
            <person name="Sakyi L.B."/>
            <person name="Cui X."/>
            <person name="Yuan T."/>
            <person name="Jiang B."/>
            <person name="Yang W."/>
            <person name="Lam T.T.-Y."/>
            <person name="Chang Q."/>
            <person name="Ding S."/>
            <person name="Wang X."/>
            <person name="Zhu J."/>
            <person name="Ruan X."/>
            <person name="Zhao L."/>
            <person name="Wei J."/>
            <person name="Que T."/>
            <person name="Du C."/>
            <person name="Cheng J."/>
            <person name="Dai P."/>
            <person name="Han X."/>
            <person name="Huang E."/>
            <person name="Gao Y."/>
            <person name="Liu J."/>
            <person name="Shao H."/>
            <person name="Ye R."/>
            <person name="Li L."/>
            <person name="Wei W."/>
            <person name="Wang X."/>
            <person name="Wang C."/>
            <person name="Huo Q."/>
            <person name="Li W."/>
            <person name="Guo W."/>
            <person name="Chen H."/>
            <person name="Chen S."/>
            <person name="Zhou L."/>
            <person name="Zhou L."/>
            <person name="Ni X."/>
            <person name="Tian J."/>
            <person name="Zhou Y."/>
            <person name="Sheng Y."/>
            <person name="Liu T."/>
            <person name="Pan Y."/>
            <person name="Xia L."/>
            <person name="Li J."/>
            <person name="Zhao F."/>
            <person name="Cao W."/>
        </authorList>
    </citation>
    <scope>NUCLEOTIDE SEQUENCE</scope>
    <source>
        <strain evidence="2">Rsan-2018</strain>
        <tissue evidence="2">Larvae</tissue>
    </source>
</reference>
<evidence type="ECO:0000313" key="2">
    <source>
        <dbReference type="EMBL" id="KAH7955742.1"/>
    </source>
</evidence>
<dbReference type="Proteomes" id="UP000821837">
    <property type="component" value="Unassembled WGS sequence"/>
</dbReference>
<comment type="caution">
    <text evidence="2">The sequence shown here is derived from an EMBL/GenBank/DDBJ whole genome shotgun (WGS) entry which is preliminary data.</text>
</comment>
<name>A0A9D4PVB0_RHISA</name>
<feature type="compositionally biased region" description="Polar residues" evidence="1">
    <location>
        <begin position="86"/>
        <end position="96"/>
    </location>
</feature>
<sequence>MGVRIGAIPRKGILTFNSPQPLVVRCPHRRARAHPMRAGARSQRRLGPMGAGRAIRHVVRKAPHISEPAGRPGSRQNPERVDAATRTGNPDLNTHSQTHRQQPHPTRRRLPLKHSIRTTPLSAD</sequence>
<reference evidence="2" key="1">
    <citation type="journal article" date="2020" name="Cell">
        <title>Large-Scale Comparative Analyses of Tick Genomes Elucidate Their Genetic Diversity and Vector Capacities.</title>
        <authorList>
            <consortium name="Tick Genome and Microbiome Consortium (TIGMIC)"/>
            <person name="Jia N."/>
            <person name="Wang J."/>
            <person name="Shi W."/>
            <person name="Du L."/>
            <person name="Sun Y."/>
            <person name="Zhan W."/>
            <person name="Jiang J.F."/>
            <person name="Wang Q."/>
            <person name="Zhang B."/>
            <person name="Ji P."/>
            <person name="Bell-Sakyi L."/>
            <person name="Cui X.M."/>
            <person name="Yuan T.T."/>
            <person name="Jiang B.G."/>
            <person name="Yang W.F."/>
            <person name="Lam T.T."/>
            <person name="Chang Q.C."/>
            <person name="Ding S.J."/>
            <person name="Wang X.J."/>
            <person name="Zhu J.G."/>
            <person name="Ruan X.D."/>
            <person name="Zhao L."/>
            <person name="Wei J.T."/>
            <person name="Ye R.Z."/>
            <person name="Que T.C."/>
            <person name="Du C.H."/>
            <person name="Zhou Y.H."/>
            <person name="Cheng J.X."/>
            <person name="Dai P.F."/>
            <person name="Guo W.B."/>
            <person name="Han X.H."/>
            <person name="Huang E.J."/>
            <person name="Li L.F."/>
            <person name="Wei W."/>
            <person name="Gao Y.C."/>
            <person name="Liu J.Z."/>
            <person name="Shao H.Z."/>
            <person name="Wang X."/>
            <person name="Wang C.C."/>
            <person name="Yang T.C."/>
            <person name="Huo Q.B."/>
            <person name="Li W."/>
            <person name="Chen H.Y."/>
            <person name="Chen S.E."/>
            <person name="Zhou L.G."/>
            <person name="Ni X.B."/>
            <person name="Tian J.H."/>
            <person name="Sheng Y."/>
            <person name="Liu T."/>
            <person name="Pan Y.S."/>
            <person name="Xia L.Y."/>
            <person name="Li J."/>
            <person name="Zhao F."/>
            <person name="Cao W.C."/>
        </authorList>
    </citation>
    <scope>NUCLEOTIDE SEQUENCE</scope>
    <source>
        <strain evidence="2">Rsan-2018</strain>
    </source>
</reference>
<keyword evidence="3" id="KW-1185">Reference proteome</keyword>
<evidence type="ECO:0000256" key="1">
    <source>
        <dbReference type="SAM" id="MobiDB-lite"/>
    </source>
</evidence>
<gene>
    <name evidence="2" type="ORF">HPB52_003613</name>
</gene>
<feature type="region of interest" description="Disordered" evidence="1">
    <location>
        <begin position="30"/>
        <end position="124"/>
    </location>
</feature>
<evidence type="ECO:0000313" key="3">
    <source>
        <dbReference type="Proteomes" id="UP000821837"/>
    </source>
</evidence>
<accession>A0A9D4PVB0</accession>
<dbReference type="EMBL" id="JABSTV010001250">
    <property type="protein sequence ID" value="KAH7955742.1"/>
    <property type="molecule type" value="Genomic_DNA"/>
</dbReference>
<protein>
    <submittedName>
        <fullName evidence="2">Uncharacterized protein</fullName>
    </submittedName>
</protein>
<proteinExistence type="predicted"/>
<dbReference type="AlphaFoldDB" id="A0A9D4PVB0"/>
<feature type="compositionally biased region" description="Basic residues" evidence="1">
    <location>
        <begin position="97"/>
        <end position="116"/>
    </location>
</feature>
<feature type="compositionally biased region" description="Basic residues" evidence="1">
    <location>
        <begin position="54"/>
        <end position="63"/>
    </location>
</feature>
<organism evidence="2 3">
    <name type="scientific">Rhipicephalus sanguineus</name>
    <name type="common">Brown dog tick</name>
    <name type="synonym">Ixodes sanguineus</name>
    <dbReference type="NCBI Taxonomy" id="34632"/>
    <lineage>
        <taxon>Eukaryota</taxon>
        <taxon>Metazoa</taxon>
        <taxon>Ecdysozoa</taxon>
        <taxon>Arthropoda</taxon>
        <taxon>Chelicerata</taxon>
        <taxon>Arachnida</taxon>
        <taxon>Acari</taxon>
        <taxon>Parasitiformes</taxon>
        <taxon>Ixodida</taxon>
        <taxon>Ixodoidea</taxon>
        <taxon>Ixodidae</taxon>
        <taxon>Rhipicephalinae</taxon>
        <taxon>Rhipicephalus</taxon>
        <taxon>Rhipicephalus</taxon>
    </lineage>
</organism>